<dbReference type="GO" id="GO:0031177">
    <property type="term" value="F:phosphopantetheine binding"/>
    <property type="evidence" value="ECO:0007669"/>
    <property type="project" value="TreeGrafter"/>
</dbReference>
<dbReference type="InterPro" id="IPR020845">
    <property type="entry name" value="AMP-binding_CS"/>
</dbReference>
<dbReference type="InterPro" id="IPR042099">
    <property type="entry name" value="ANL_N_sf"/>
</dbReference>
<dbReference type="PROSITE" id="PS00455">
    <property type="entry name" value="AMP_BINDING"/>
    <property type="match status" value="1"/>
</dbReference>
<dbReference type="PROSITE" id="PS50075">
    <property type="entry name" value="CARRIER"/>
    <property type="match status" value="1"/>
</dbReference>
<dbReference type="SUPFAM" id="SSF56801">
    <property type="entry name" value="Acetyl-CoA synthetase-like"/>
    <property type="match status" value="1"/>
</dbReference>
<dbReference type="Gene3D" id="3.30.300.30">
    <property type="match status" value="1"/>
</dbReference>
<dbReference type="PANTHER" id="PTHR45527">
    <property type="entry name" value="NONRIBOSOMAL PEPTIDE SYNTHETASE"/>
    <property type="match status" value="1"/>
</dbReference>
<proteinExistence type="predicted"/>
<dbReference type="Gene3D" id="1.10.1200.10">
    <property type="entry name" value="ACP-like"/>
    <property type="match status" value="1"/>
</dbReference>
<organism evidence="1">
    <name type="scientific">Vibrio coralliilyticus</name>
    <dbReference type="NCBI Taxonomy" id="190893"/>
    <lineage>
        <taxon>Bacteria</taxon>
        <taxon>Pseudomonadati</taxon>
        <taxon>Pseudomonadota</taxon>
        <taxon>Gammaproteobacteria</taxon>
        <taxon>Vibrionales</taxon>
        <taxon>Vibrionaceae</taxon>
        <taxon>Vibrio</taxon>
    </lineage>
</organism>
<name>A0A837GAQ8_9VIBR</name>
<sequence>MKAADLKGVLRALRARHAHQRAIVMDGIAYSYKELEQRIEICNQAMSRSPTPVIINTQHKLNAIILMLSAIDCGVTFIPVDGDRPRSFVAKIATKFPHVRVFTDVCFDTGHCVWHALTHPEKTLERTSDADQEVMSIMYTSGSTGEPKGVQVRASSVLNLLYRPSFIALTHEDVVASYSSLSFDASTFEIFAPLLCGGTLVLLDKMVVLDETRLHHAIEQDAITCMWMTAGLFRRHMLPGHCRALACLRHLIVGGDKVDLRAAVSFLECAASTQLYNGYGPTENTVFTTVAALNLHQLTGEQRVPIGRKVEGVDHLIEDEHTGQYRKAGIGRLHVSGEGLCAGYHANPVETAKAFTMINGRRYYNTGDVVECTVGGDFYFLGRQDRQVKLNGHRVELDEVEKTLESDPSIVKAVCFVWKTHLVSLVETQGPPEALETITARWRQHLSAFSVPDFVIENTRWPLTKNNKIDTQTLINETIPQLERRHSRSGERSVKRVAEQVLNKPVEHLEIGLFDLGFDSLSMLTFNHQLNEQFEIHLNLLDLYTAGTLLGVEQLVTAKMPA</sequence>
<comment type="caution">
    <text evidence="1">The sequence shown here is derived from an EMBL/GenBank/DDBJ whole genome shotgun (WGS) entry which is preliminary data.</text>
</comment>
<dbReference type="RefSeq" id="WP_045985497.1">
    <property type="nucleotide sequence ID" value="NZ_CP063053.1"/>
</dbReference>
<gene>
    <name evidence="1" type="ORF">TW71_08035</name>
</gene>
<dbReference type="InterPro" id="IPR036736">
    <property type="entry name" value="ACP-like_sf"/>
</dbReference>
<dbReference type="AlphaFoldDB" id="A0A837GAQ8"/>
<dbReference type="Gene3D" id="3.40.50.12780">
    <property type="entry name" value="N-terminal domain of ligase-like"/>
    <property type="match status" value="1"/>
</dbReference>
<dbReference type="Pfam" id="PF00550">
    <property type="entry name" value="PP-binding"/>
    <property type="match status" value="1"/>
</dbReference>
<protein>
    <submittedName>
        <fullName evidence="1">Uncharacterized protein</fullName>
    </submittedName>
</protein>
<dbReference type="InterPro" id="IPR009081">
    <property type="entry name" value="PP-bd_ACP"/>
</dbReference>
<dbReference type="InterPro" id="IPR045851">
    <property type="entry name" value="AMP-bd_C_sf"/>
</dbReference>
<evidence type="ECO:0000313" key="1">
    <source>
        <dbReference type="EMBL" id="KJY74887.1"/>
    </source>
</evidence>
<dbReference type="GO" id="GO:0043041">
    <property type="term" value="P:amino acid activation for nonribosomal peptide biosynthetic process"/>
    <property type="evidence" value="ECO:0007669"/>
    <property type="project" value="TreeGrafter"/>
</dbReference>
<dbReference type="Pfam" id="PF00501">
    <property type="entry name" value="AMP-binding"/>
    <property type="match status" value="1"/>
</dbReference>
<dbReference type="GO" id="GO:0005737">
    <property type="term" value="C:cytoplasm"/>
    <property type="evidence" value="ECO:0007669"/>
    <property type="project" value="TreeGrafter"/>
</dbReference>
<dbReference type="PANTHER" id="PTHR45527:SF1">
    <property type="entry name" value="FATTY ACID SYNTHASE"/>
    <property type="match status" value="1"/>
</dbReference>
<accession>A0A837GAQ8</accession>
<reference evidence="1" key="1">
    <citation type="journal article" date="2015" name="BMC Genomics">
        <title>Genome mining reveals unlocked bioactive potential of marine Gram-negative bacteria.</title>
        <authorList>
            <person name="Machado H."/>
            <person name="Sonnenschein E.C."/>
            <person name="Melchiorsen J."/>
            <person name="Gram L."/>
        </authorList>
    </citation>
    <scope>NUCLEOTIDE SEQUENCE</scope>
    <source>
        <strain evidence="1">S2052</strain>
    </source>
</reference>
<dbReference type="GO" id="GO:0044550">
    <property type="term" value="P:secondary metabolite biosynthetic process"/>
    <property type="evidence" value="ECO:0007669"/>
    <property type="project" value="TreeGrafter"/>
</dbReference>
<dbReference type="InterPro" id="IPR000873">
    <property type="entry name" value="AMP-dep_synth/lig_dom"/>
</dbReference>
<dbReference type="SUPFAM" id="SSF47336">
    <property type="entry name" value="ACP-like"/>
    <property type="match status" value="1"/>
</dbReference>
<dbReference type="EMBL" id="JXXR01000008">
    <property type="protein sequence ID" value="KJY74887.1"/>
    <property type="molecule type" value="Genomic_DNA"/>
</dbReference>